<accession>A0A7V8FG00</accession>
<feature type="transmembrane region" description="Helical" evidence="1">
    <location>
        <begin position="291"/>
        <end position="317"/>
    </location>
</feature>
<protein>
    <recommendedName>
        <fullName evidence="2">Heparan-alpha-glucosaminide N-acetyltransferase catalytic domain-containing protein</fullName>
    </recommendedName>
</protein>
<dbReference type="Proteomes" id="UP000487117">
    <property type="component" value="Unassembled WGS sequence"/>
</dbReference>
<dbReference type="PANTHER" id="PTHR31061:SF24">
    <property type="entry name" value="LD22376P"/>
    <property type="match status" value="1"/>
</dbReference>
<name>A0A7V8FG00_STEMA</name>
<keyword evidence="1" id="KW-0812">Transmembrane</keyword>
<dbReference type="AlphaFoldDB" id="A0A7V8FG00"/>
<evidence type="ECO:0000313" key="3">
    <source>
        <dbReference type="EMBL" id="KAF1014813.1"/>
    </source>
</evidence>
<evidence type="ECO:0000259" key="2">
    <source>
        <dbReference type="Pfam" id="PF07786"/>
    </source>
</evidence>
<dbReference type="Pfam" id="PF07786">
    <property type="entry name" value="HGSNAT_cat"/>
    <property type="match status" value="1"/>
</dbReference>
<feature type="transmembrane region" description="Helical" evidence="1">
    <location>
        <begin position="260"/>
        <end position="279"/>
    </location>
</feature>
<feature type="transmembrane region" description="Helical" evidence="1">
    <location>
        <begin position="96"/>
        <end position="114"/>
    </location>
</feature>
<dbReference type="InterPro" id="IPR012429">
    <property type="entry name" value="HGSNAT_cat"/>
</dbReference>
<feature type="domain" description="Heparan-alpha-glucosaminide N-acetyltransferase catalytic" evidence="2">
    <location>
        <begin position="14"/>
        <end position="160"/>
    </location>
</feature>
<dbReference type="PANTHER" id="PTHR31061">
    <property type="entry name" value="LD22376P"/>
    <property type="match status" value="1"/>
</dbReference>
<evidence type="ECO:0000313" key="4">
    <source>
        <dbReference type="Proteomes" id="UP000487117"/>
    </source>
</evidence>
<evidence type="ECO:0000256" key="1">
    <source>
        <dbReference type="SAM" id="Phobius"/>
    </source>
</evidence>
<keyword evidence="1" id="KW-0472">Membrane</keyword>
<keyword evidence="1" id="KW-1133">Transmembrane helix</keyword>
<feature type="transmembrane region" description="Helical" evidence="1">
    <location>
        <begin position="120"/>
        <end position="142"/>
    </location>
</feature>
<feature type="transmembrane region" description="Helical" evidence="1">
    <location>
        <begin position="149"/>
        <end position="171"/>
    </location>
</feature>
<feature type="transmembrane region" description="Helical" evidence="1">
    <location>
        <begin position="202"/>
        <end position="223"/>
    </location>
</feature>
<feature type="transmembrane region" description="Helical" evidence="1">
    <location>
        <begin position="329"/>
        <end position="352"/>
    </location>
</feature>
<gene>
    <name evidence="3" type="ORF">GAK31_02300</name>
</gene>
<comment type="caution">
    <text evidence="3">The sequence shown here is derived from an EMBL/GenBank/DDBJ whole genome shotgun (WGS) entry which is preliminary data.</text>
</comment>
<dbReference type="EMBL" id="WNDS01000003">
    <property type="protein sequence ID" value="KAF1014813.1"/>
    <property type="molecule type" value="Genomic_DNA"/>
</dbReference>
<feature type="transmembrane region" description="Helical" evidence="1">
    <location>
        <begin position="230"/>
        <end position="248"/>
    </location>
</feature>
<feature type="transmembrane region" description="Helical" evidence="1">
    <location>
        <begin position="58"/>
        <end position="76"/>
    </location>
</feature>
<sequence length="361" mass="38606">MNGTAPRAGAAPRRLGSIDALRGITVAAMLVVNDPGDWSAVFAPLRHSEWHGCTPTDLVFPFFLFLVGVSMAFSVMPRAGNAAARPALARGVLERALRIAVAGVLLHLLIWRGLDTPNFRIWGVLQRIALCAAVAGLMAIYLRPRAQAATLVVLLVAYTLILLEGGGLALWTNPASRLDTALFAPLLYQWHPDTGLGHDPEGLLSTLGAIGSTVFGLLAGQLLRDGRTRLLVAVGVAGGVLGLLLPLAVPMNKQLWTPSYVLWTGALAALALWLAHVLVDRRGLPAVGRRFGVNAITTYLGANVMAVGLLGSGAWAWVWQQLATAMPGALELASLLQALVFVAFWWSVAWWLDSRKIYLKI</sequence>
<proteinExistence type="predicted"/>
<organism evidence="3 4">
    <name type="scientific">Stenotrophomonas maltophilia</name>
    <name type="common">Pseudomonas maltophilia</name>
    <name type="synonym">Xanthomonas maltophilia</name>
    <dbReference type="NCBI Taxonomy" id="40324"/>
    <lineage>
        <taxon>Bacteria</taxon>
        <taxon>Pseudomonadati</taxon>
        <taxon>Pseudomonadota</taxon>
        <taxon>Gammaproteobacteria</taxon>
        <taxon>Lysobacterales</taxon>
        <taxon>Lysobacteraceae</taxon>
        <taxon>Stenotrophomonas</taxon>
        <taxon>Stenotrophomonas maltophilia group</taxon>
    </lineage>
</organism>
<reference evidence="4" key="1">
    <citation type="journal article" date="2020" name="MBio">
        <title>Horizontal gene transfer to a defensive symbiont with a reduced genome amongst a multipartite beetle microbiome.</title>
        <authorList>
            <person name="Waterworth S.C."/>
            <person name="Florez L.V."/>
            <person name="Rees E.R."/>
            <person name="Hertweck C."/>
            <person name="Kaltenpoth M."/>
            <person name="Kwan J.C."/>
        </authorList>
    </citation>
    <scope>NUCLEOTIDE SEQUENCE [LARGE SCALE GENOMIC DNA]</scope>
</reference>